<organism evidence="1 2">
    <name type="scientific">Petralouisia muris</name>
    <dbReference type="NCBI Taxonomy" id="3032872"/>
    <lineage>
        <taxon>Bacteria</taxon>
        <taxon>Bacillati</taxon>
        <taxon>Bacillota</taxon>
        <taxon>Clostridia</taxon>
        <taxon>Lachnospirales</taxon>
        <taxon>Lachnospiraceae</taxon>
        <taxon>Petralouisia</taxon>
    </lineage>
</organism>
<evidence type="ECO:0000313" key="1">
    <source>
        <dbReference type="EMBL" id="TGY88668.1"/>
    </source>
</evidence>
<name>A0AC61RNI9_9FIRM</name>
<sequence length="189" mass="20748">MRIGNNSQGIWQLLSRMNGGKANTNMPFAGAKRSSAGGRNTLEDLLTGHYKNSHGVEGMVITKGSNRKRIMPVSNEMKQFVYNDVKDAFYKYNGMSGDNEAEQKRYSAAINNYLKTIKKEDRSATSWTLGQMKVNFANKVASAVKEKVPGWTNGKPIPSDVLDEIFADESITSMVSGKSGTAKGLDIQI</sequence>
<dbReference type="EMBL" id="SRYA01000099">
    <property type="protein sequence ID" value="TGY88668.1"/>
    <property type="molecule type" value="Genomic_DNA"/>
</dbReference>
<reference evidence="1" key="1">
    <citation type="submission" date="2019-04" db="EMBL/GenBank/DDBJ databases">
        <title>Microbes associate with the intestines of laboratory mice.</title>
        <authorList>
            <person name="Navarre W."/>
            <person name="Wong E."/>
            <person name="Huang K."/>
            <person name="Tropini C."/>
            <person name="Ng K."/>
            <person name="Yu B."/>
        </authorList>
    </citation>
    <scope>NUCLEOTIDE SEQUENCE</scope>
    <source>
        <strain evidence="1">NM01_1-7b</strain>
    </source>
</reference>
<accession>A0AC61RNI9</accession>
<evidence type="ECO:0000313" key="2">
    <source>
        <dbReference type="Proteomes" id="UP000304953"/>
    </source>
</evidence>
<dbReference type="Proteomes" id="UP000304953">
    <property type="component" value="Unassembled WGS sequence"/>
</dbReference>
<keyword evidence="2" id="KW-1185">Reference proteome</keyword>
<proteinExistence type="predicted"/>
<gene>
    <name evidence="1" type="ORF">E5329_25650</name>
</gene>
<comment type="caution">
    <text evidence="1">The sequence shown here is derived from an EMBL/GenBank/DDBJ whole genome shotgun (WGS) entry which is preliminary data.</text>
</comment>
<protein>
    <submittedName>
        <fullName evidence="1">Uncharacterized protein</fullName>
    </submittedName>
</protein>